<dbReference type="AlphaFoldDB" id="A0A841T9W0"/>
<keyword evidence="2" id="KW-0175">Coiled coil</keyword>
<gene>
    <name evidence="3" type="ORF">H7B67_28060</name>
</gene>
<dbReference type="InterPro" id="IPR006143">
    <property type="entry name" value="RND_pump_MFP"/>
</dbReference>
<dbReference type="GO" id="GO:1990281">
    <property type="term" value="C:efflux pump complex"/>
    <property type="evidence" value="ECO:0007669"/>
    <property type="project" value="TreeGrafter"/>
</dbReference>
<dbReference type="SUPFAM" id="SSF111369">
    <property type="entry name" value="HlyD-like secretion proteins"/>
    <property type="match status" value="1"/>
</dbReference>
<comment type="similarity">
    <text evidence="1">Belongs to the membrane fusion protein (MFP) (TC 8.A.1) family.</text>
</comment>
<dbReference type="NCBIfam" id="TIGR01730">
    <property type="entry name" value="RND_mfp"/>
    <property type="match status" value="1"/>
</dbReference>
<accession>A0A841T9W0</accession>
<dbReference type="GO" id="GO:0015562">
    <property type="term" value="F:efflux transmembrane transporter activity"/>
    <property type="evidence" value="ECO:0007669"/>
    <property type="project" value="TreeGrafter"/>
</dbReference>
<dbReference type="PANTHER" id="PTHR30469:SF15">
    <property type="entry name" value="HLYD FAMILY OF SECRETION PROTEINS"/>
    <property type="match status" value="1"/>
</dbReference>
<sequence length="349" mass="37309">MLLFTFLSSTIQSMSLPKVAVEKPEMGSLDLSISEEGYLQPAYSAPLTPSGNWTVAEVHVQKGDRVRKGDPLITFDPSDTERTLEDEKTRYKQAQLQLEQLQEAMKPLLRAGEQDAIDKQTREIEVKKLDMVIAGRTIDELEKQIGEGRVLEAPFDGVVESITAEEGIRVSAAQTVCELASDASGYQLVIAAEGDAASALQIGRSVQVEVGQPELRLLEGTIDSVEDAESQGIGGSGGGSDVKTVTIDVNGTDLSPGMKATVYIDQESASPGFKISSDALHSDGSGSYVFTVTTEEGPLGSSYFARKTYVDAGEENDGTVIILSGLMPDERIVTDSGAPLSDGDRVRLE</sequence>
<evidence type="ECO:0000313" key="4">
    <source>
        <dbReference type="Proteomes" id="UP000535838"/>
    </source>
</evidence>
<reference evidence="3 4" key="1">
    <citation type="submission" date="2020-08" db="EMBL/GenBank/DDBJ databases">
        <title>Cohnella phylogeny.</title>
        <authorList>
            <person name="Dunlap C."/>
        </authorList>
    </citation>
    <scope>NUCLEOTIDE SEQUENCE [LARGE SCALE GENOMIC DNA]</scope>
    <source>
        <strain evidence="3 4">DSM 25241</strain>
    </source>
</reference>
<comment type="caution">
    <text evidence="3">The sequence shown here is derived from an EMBL/GenBank/DDBJ whole genome shotgun (WGS) entry which is preliminary data.</text>
</comment>
<protein>
    <submittedName>
        <fullName evidence="3">Efflux RND transporter periplasmic adaptor subunit</fullName>
    </submittedName>
</protein>
<dbReference type="Gene3D" id="2.40.50.100">
    <property type="match status" value="2"/>
</dbReference>
<dbReference type="EMBL" id="JACJVQ010000027">
    <property type="protein sequence ID" value="MBB6638001.1"/>
    <property type="molecule type" value="Genomic_DNA"/>
</dbReference>
<dbReference type="PANTHER" id="PTHR30469">
    <property type="entry name" value="MULTIDRUG RESISTANCE PROTEIN MDTA"/>
    <property type="match status" value="1"/>
</dbReference>
<proteinExistence type="inferred from homology"/>
<keyword evidence="4" id="KW-1185">Reference proteome</keyword>
<feature type="coiled-coil region" evidence="2">
    <location>
        <begin position="84"/>
        <end position="111"/>
    </location>
</feature>
<evidence type="ECO:0000256" key="1">
    <source>
        <dbReference type="ARBA" id="ARBA00009477"/>
    </source>
</evidence>
<dbReference type="RefSeq" id="WP_185123206.1">
    <property type="nucleotide sequence ID" value="NZ_JACJVQ010000027.1"/>
</dbReference>
<name>A0A841T9W0_9BACL</name>
<dbReference type="Proteomes" id="UP000535838">
    <property type="component" value="Unassembled WGS sequence"/>
</dbReference>
<organism evidence="3 4">
    <name type="scientific">Cohnella thailandensis</name>
    <dbReference type="NCBI Taxonomy" id="557557"/>
    <lineage>
        <taxon>Bacteria</taxon>
        <taxon>Bacillati</taxon>
        <taxon>Bacillota</taxon>
        <taxon>Bacilli</taxon>
        <taxon>Bacillales</taxon>
        <taxon>Paenibacillaceae</taxon>
        <taxon>Cohnella</taxon>
    </lineage>
</organism>
<evidence type="ECO:0000256" key="2">
    <source>
        <dbReference type="SAM" id="Coils"/>
    </source>
</evidence>
<dbReference type="Gene3D" id="2.40.420.20">
    <property type="match status" value="1"/>
</dbReference>
<evidence type="ECO:0000313" key="3">
    <source>
        <dbReference type="EMBL" id="MBB6638001.1"/>
    </source>
</evidence>